<dbReference type="EMBL" id="CP022163">
    <property type="protein sequence ID" value="ATB34152.1"/>
    <property type="molecule type" value="Genomic_DNA"/>
</dbReference>
<proteinExistence type="predicted"/>
<gene>
    <name evidence="3" type="ORF">MEBOL_007653</name>
</gene>
<dbReference type="InterPro" id="IPR036388">
    <property type="entry name" value="WH-like_DNA-bd_sf"/>
</dbReference>
<dbReference type="SUPFAM" id="SSF46785">
    <property type="entry name" value="Winged helix' DNA-binding domain"/>
    <property type="match status" value="1"/>
</dbReference>
<organism evidence="3 4">
    <name type="scientific">Melittangium boletus DSM 14713</name>
    <dbReference type="NCBI Taxonomy" id="1294270"/>
    <lineage>
        <taxon>Bacteria</taxon>
        <taxon>Pseudomonadati</taxon>
        <taxon>Myxococcota</taxon>
        <taxon>Myxococcia</taxon>
        <taxon>Myxococcales</taxon>
        <taxon>Cystobacterineae</taxon>
        <taxon>Archangiaceae</taxon>
        <taxon>Melittangium</taxon>
    </lineage>
</organism>
<dbReference type="PANTHER" id="PTHR45128">
    <property type="entry name" value="METHYLTRANSFERASE TYPE 11"/>
    <property type="match status" value="1"/>
</dbReference>
<dbReference type="PANTHER" id="PTHR45128:SF2">
    <property type="entry name" value="METHYLTRANSFERASE DOMAIN-CONTAINING PROTEIN"/>
    <property type="match status" value="1"/>
</dbReference>
<evidence type="ECO:0000313" key="4">
    <source>
        <dbReference type="Proteomes" id="UP000217289"/>
    </source>
</evidence>
<feature type="domain" description="S-adenosylmethionine-dependent methyltransferase Rv2258c-like winged HTH" evidence="2">
    <location>
        <begin position="35"/>
        <end position="100"/>
    </location>
</feature>
<dbReference type="Pfam" id="PF21320">
    <property type="entry name" value="WHD_Rv2258c"/>
    <property type="match status" value="1"/>
</dbReference>
<dbReference type="GO" id="GO:0032259">
    <property type="term" value="P:methylation"/>
    <property type="evidence" value="ECO:0007669"/>
    <property type="project" value="UniProtKB-KW"/>
</dbReference>
<dbReference type="Gene3D" id="1.10.10.10">
    <property type="entry name" value="Winged helix-like DNA-binding domain superfamily/Winged helix DNA-binding domain"/>
    <property type="match status" value="1"/>
</dbReference>
<dbReference type="RefSeq" id="WP_157823923.1">
    <property type="nucleotide sequence ID" value="NZ_CP022163.1"/>
</dbReference>
<dbReference type="Pfam" id="PF13847">
    <property type="entry name" value="Methyltransf_31"/>
    <property type="match status" value="1"/>
</dbReference>
<evidence type="ECO:0000259" key="1">
    <source>
        <dbReference type="Pfam" id="PF13847"/>
    </source>
</evidence>
<dbReference type="SUPFAM" id="SSF53335">
    <property type="entry name" value="S-adenosyl-L-methionine-dependent methyltransferases"/>
    <property type="match status" value="1"/>
</dbReference>
<dbReference type="CDD" id="cd02440">
    <property type="entry name" value="AdoMet_MTases"/>
    <property type="match status" value="1"/>
</dbReference>
<dbReference type="InterPro" id="IPR053173">
    <property type="entry name" value="SAM-binding_MTase"/>
</dbReference>
<name>A0A250ISD6_9BACT</name>
<keyword evidence="4" id="KW-1185">Reference proteome</keyword>
<feature type="domain" description="Methyltransferase" evidence="1">
    <location>
        <begin position="177"/>
        <end position="333"/>
    </location>
</feature>
<dbReference type="InterPro" id="IPR036390">
    <property type="entry name" value="WH_DNA-bd_sf"/>
</dbReference>
<dbReference type="InterPro" id="IPR025714">
    <property type="entry name" value="Methyltranfer_dom"/>
</dbReference>
<dbReference type="AlphaFoldDB" id="A0A250ISD6"/>
<protein>
    <submittedName>
        <fullName evidence="3">SAM-dependent methyltransferase</fullName>
    </submittedName>
</protein>
<keyword evidence="3" id="KW-0808">Transferase</keyword>
<dbReference type="OrthoDB" id="5449367at2"/>
<dbReference type="GO" id="GO:0008168">
    <property type="term" value="F:methyltransferase activity"/>
    <property type="evidence" value="ECO:0007669"/>
    <property type="project" value="UniProtKB-KW"/>
</dbReference>
<keyword evidence="3" id="KW-0489">Methyltransferase</keyword>
<evidence type="ECO:0000259" key="2">
    <source>
        <dbReference type="Pfam" id="PF21320"/>
    </source>
</evidence>
<dbReference type="InterPro" id="IPR029063">
    <property type="entry name" value="SAM-dependent_MTases_sf"/>
</dbReference>
<dbReference type="KEGG" id="mbd:MEBOL_007653"/>
<reference evidence="3 4" key="1">
    <citation type="submission" date="2017-06" db="EMBL/GenBank/DDBJ databases">
        <authorList>
            <person name="Kim H.J."/>
            <person name="Triplett B.A."/>
        </authorList>
    </citation>
    <scope>NUCLEOTIDE SEQUENCE [LARGE SCALE GENOMIC DNA]</scope>
    <source>
        <strain evidence="3 4">DSM 14713</strain>
    </source>
</reference>
<evidence type="ECO:0000313" key="3">
    <source>
        <dbReference type="EMBL" id="ATB34152.1"/>
    </source>
</evidence>
<dbReference type="Proteomes" id="UP000217289">
    <property type="component" value="Chromosome"/>
</dbReference>
<dbReference type="InterPro" id="IPR048711">
    <property type="entry name" value="WHD_Rv2258c"/>
</dbReference>
<sequence>MGDVKGAVDREKVKGFAERVISDVGASMHGALSYLGDRLGIFKAMAGAGPMTARELAEKTKLSERYLLEWLNAMVAARYVDYQRDGAKYHLPPEHAAVLANEESPAFMGGFLQVTVPVVSMAPRIGEAFRDAKGVSYADYNPEMAEVFERISAPQFKHKLVPHWIPAMPHVYEKLQAGGRVLDVGCGSGVAALTLARAFPKSQVAGIDYHQGSIDRANANAKAEGLSDRVTFSVENGTGLPADSFDLITSFAVVHDSVDPLGLMTAARKALSPTGSYLLVEDNVSSHVEENINPLGRAVYSLSTLYCITVSMAYGGAALGGAMGEGKTRELAEKAGFGSCQRLVVDDPFVALFELRR</sequence>
<accession>A0A250ISD6</accession>
<dbReference type="Gene3D" id="3.40.50.150">
    <property type="entry name" value="Vaccinia Virus protein VP39"/>
    <property type="match status" value="1"/>
</dbReference>